<gene>
    <name evidence="1" type="ORF">ENN51_09130</name>
</gene>
<reference evidence="1" key="1">
    <citation type="journal article" date="2020" name="mSystems">
        <title>Genome- and Community-Level Interaction Insights into Carbon Utilization and Element Cycling Functions of Hydrothermarchaeota in Hydrothermal Sediment.</title>
        <authorList>
            <person name="Zhou Z."/>
            <person name="Liu Y."/>
            <person name="Xu W."/>
            <person name="Pan J."/>
            <person name="Luo Z.H."/>
            <person name="Li M."/>
        </authorList>
    </citation>
    <scope>NUCLEOTIDE SEQUENCE [LARGE SCALE GENOMIC DNA]</scope>
    <source>
        <strain evidence="1">SpSt-1182</strain>
    </source>
</reference>
<dbReference type="Gene3D" id="3.90.460.10">
    <property type="entry name" value="Ferredoxin thioredoxin reductase catalytic beta subunit"/>
    <property type="match status" value="1"/>
</dbReference>
<dbReference type="Pfam" id="PF02943">
    <property type="entry name" value="FeThRed_B"/>
    <property type="match status" value="1"/>
</dbReference>
<organism evidence="1">
    <name type="scientific">candidate division WOR-3 bacterium</name>
    <dbReference type="NCBI Taxonomy" id="2052148"/>
    <lineage>
        <taxon>Bacteria</taxon>
        <taxon>Bacteria division WOR-3</taxon>
    </lineage>
</organism>
<dbReference type="InterPro" id="IPR004209">
    <property type="entry name" value="FTR_bsu"/>
</dbReference>
<proteinExistence type="predicted"/>
<sequence length="110" mass="11962">MELSDNDRVNLERARRVADKLGLVLNPNRERALKVATLLAKNHAEHGKYYCPCKQSHPLDPAKDTVCPCPTLTEEIAADGHCFCKLFYTTEAAGAAGAEGAEMTSTAKET</sequence>
<name>A0A7V0T7K5_UNCW3</name>
<dbReference type="SUPFAM" id="SSF57662">
    <property type="entry name" value="Ferredoxin thioredoxin reductase (FTR), catalytic beta chain"/>
    <property type="match status" value="1"/>
</dbReference>
<dbReference type="GO" id="GO:0016730">
    <property type="term" value="F:oxidoreductase activity, acting on iron-sulfur proteins as donors"/>
    <property type="evidence" value="ECO:0007669"/>
    <property type="project" value="InterPro"/>
</dbReference>
<dbReference type="InterPro" id="IPR036644">
    <property type="entry name" value="FTR_bsu_sf"/>
</dbReference>
<dbReference type="Proteomes" id="UP000885672">
    <property type="component" value="Unassembled WGS sequence"/>
</dbReference>
<dbReference type="AlphaFoldDB" id="A0A7V0T7K5"/>
<protein>
    <submittedName>
        <fullName evidence="1">Ferredoxin:thioredoxin reductase</fullName>
    </submittedName>
</protein>
<evidence type="ECO:0000313" key="1">
    <source>
        <dbReference type="EMBL" id="HDR00429.1"/>
    </source>
</evidence>
<dbReference type="EMBL" id="DSBX01000350">
    <property type="protein sequence ID" value="HDR00429.1"/>
    <property type="molecule type" value="Genomic_DNA"/>
</dbReference>
<comment type="caution">
    <text evidence="1">The sequence shown here is derived from an EMBL/GenBank/DDBJ whole genome shotgun (WGS) entry which is preliminary data.</text>
</comment>
<accession>A0A7V0T7K5</accession>